<keyword evidence="1" id="KW-0812">Transmembrane</keyword>
<proteinExistence type="predicted"/>
<evidence type="ECO:0000313" key="2">
    <source>
        <dbReference type="EMBL" id="TWT59365.1"/>
    </source>
</evidence>
<evidence type="ECO:0000313" key="3">
    <source>
        <dbReference type="Proteomes" id="UP000316095"/>
    </source>
</evidence>
<feature type="transmembrane region" description="Helical" evidence="1">
    <location>
        <begin position="67"/>
        <end position="85"/>
    </location>
</feature>
<comment type="caution">
    <text evidence="2">The sequence shown here is derived from an EMBL/GenBank/DDBJ whole genome shotgun (WGS) entry which is preliminary data.</text>
</comment>
<sequence>MTEEISIADVAWGRKLLVNSIVKVLLMSALVIYFYVSLHGLETLPPRIVRFVLTLLLMIWLYRGSSVAKWLCIVLYGIAGIMMLVMMPLDNLWACLILGSMSFVFLEMTYRLLCSRDVNDFLLCQRTGPIPHYDEFE</sequence>
<dbReference type="OrthoDB" id="9952624at2"/>
<feature type="transmembrane region" description="Helical" evidence="1">
    <location>
        <begin position="16"/>
        <end position="38"/>
    </location>
</feature>
<protein>
    <submittedName>
        <fullName evidence="2">Uncharacterized protein</fullName>
    </submittedName>
</protein>
<keyword evidence="3" id="KW-1185">Reference proteome</keyword>
<dbReference type="RefSeq" id="WP_146501516.1">
    <property type="nucleotide sequence ID" value="NZ_SJPG01000001.1"/>
</dbReference>
<keyword evidence="1" id="KW-1133">Transmembrane helix</keyword>
<feature type="transmembrane region" description="Helical" evidence="1">
    <location>
        <begin position="91"/>
        <end position="113"/>
    </location>
</feature>
<organism evidence="2 3">
    <name type="scientific">Rubinisphaera italica</name>
    <dbReference type="NCBI Taxonomy" id="2527969"/>
    <lineage>
        <taxon>Bacteria</taxon>
        <taxon>Pseudomonadati</taxon>
        <taxon>Planctomycetota</taxon>
        <taxon>Planctomycetia</taxon>
        <taxon>Planctomycetales</taxon>
        <taxon>Planctomycetaceae</taxon>
        <taxon>Rubinisphaera</taxon>
    </lineage>
</organism>
<accession>A0A5C5XAZ9</accession>
<dbReference type="Proteomes" id="UP000316095">
    <property type="component" value="Unassembled WGS sequence"/>
</dbReference>
<reference evidence="2 3" key="1">
    <citation type="submission" date="2019-02" db="EMBL/GenBank/DDBJ databases">
        <title>Deep-cultivation of Planctomycetes and their phenomic and genomic characterization uncovers novel biology.</title>
        <authorList>
            <person name="Wiegand S."/>
            <person name="Jogler M."/>
            <person name="Boedeker C."/>
            <person name="Pinto D."/>
            <person name="Vollmers J."/>
            <person name="Rivas-Marin E."/>
            <person name="Kohn T."/>
            <person name="Peeters S.H."/>
            <person name="Heuer A."/>
            <person name="Rast P."/>
            <person name="Oberbeckmann S."/>
            <person name="Bunk B."/>
            <person name="Jeske O."/>
            <person name="Meyerdierks A."/>
            <person name="Storesund J.E."/>
            <person name="Kallscheuer N."/>
            <person name="Luecker S."/>
            <person name="Lage O.M."/>
            <person name="Pohl T."/>
            <person name="Merkel B.J."/>
            <person name="Hornburger P."/>
            <person name="Mueller R.-W."/>
            <person name="Bruemmer F."/>
            <person name="Labrenz M."/>
            <person name="Spormann A.M."/>
            <person name="Op Den Camp H."/>
            <person name="Overmann J."/>
            <person name="Amann R."/>
            <person name="Jetten M.S.M."/>
            <person name="Mascher T."/>
            <person name="Medema M.H."/>
            <person name="Devos D.P."/>
            <person name="Kaster A.-K."/>
            <person name="Ovreas L."/>
            <person name="Rohde M."/>
            <person name="Galperin M.Y."/>
            <person name="Jogler C."/>
        </authorList>
    </citation>
    <scope>NUCLEOTIDE SEQUENCE [LARGE SCALE GENOMIC DNA]</scope>
    <source>
        <strain evidence="2 3">Pan54</strain>
    </source>
</reference>
<name>A0A5C5XAZ9_9PLAN</name>
<keyword evidence="1" id="KW-0472">Membrane</keyword>
<dbReference type="AlphaFoldDB" id="A0A5C5XAZ9"/>
<feature type="transmembrane region" description="Helical" evidence="1">
    <location>
        <begin position="44"/>
        <end position="62"/>
    </location>
</feature>
<dbReference type="EMBL" id="SJPG01000001">
    <property type="protein sequence ID" value="TWT59365.1"/>
    <property type="molecule type" value="Genomic_DNA"/>
</dbReference>
<gene>
    <name evidence="2" type="ORF">Pan54_00660</name>
</gene>
<evidence type="ECO:0000256" key="1">
    <source>
        <dbReference type="SAM" id="Phobius"/>
    </source>
</evidence>